<evidence type="ECO:0000256" key="1">
    <source>
        <dbReference type="SAM" id="Phobius"/>
    </source>
</evidence>
<sequence length="205" mass="22954">MAKQYCEDSDGRSSAPVPIIGLYIAGASLVCLLLMLWDIYVAFRRKHFYIPCRRFKLNSVTLTLLAIVAKLPIDLTTNMPSAADQLSKLTGTTMICICIGFMAPSLVSSKESESKANVASLGIFIVTVVVNICVQMRTGDIKKYYAKEMKDDELVQRAIEVCVDNMNMKRSYELVHDELLDVESKVVCEFIERGPYMNETIDAFV</sequence>
<reference evidence="2 3" key="1">
    <citation type="submission" date="2024-01" db="EMBL/GenBank/DDBJ databases">
        <title>Genome assemblies of Stephania.</title>
        <authorList>
            <person name="Yang L."/>
        </authorList>
    </citation>
    <scope>NUCLEOTIDE SEQUENCE [LARGE SCALE GENOMIC DNA]</scope>
    <source>
        <strain evidence="2">JXDWG</strain>
        <tissue evidence="2">Leaf</tissue>
    </source>
</reference>
<dbReference type="AlphaFoldDB" id="A0AAP0DXB7"/>
<feature type="transmembrane region" description="Helical" evidence="1">
    <location>
        <begin position="20"/>
        <end position="43"/>
    </location>
</feature>
<protein>
    <submittedName>
        <fullName evidence="2">Uncharacterized protein</fullName>
    </submittedName>
</protein>
<proteinExistence type="predicted"/>
<keyword evidence="3" id="KW-1185">Reference proteome</keyword>
<feature type="transmembrane region" description="Helical" evidence="1">
    <location>
        <begin position="116"/>
        <end position="134"/>
    </location>
</feature>
<accession>A0AAP0DXB7</accession>
<dbReference type="EMBL" id="JBBNAG010000013">
    <property type="protein sequence ID" value="KAK9082766.1"/>
    <property type="molecule type" value="Genomic_DNA"/>
</dbReference>
<name>A0AAP0DXB7_9MAGN</name>
<keyword evidence="1" id="KW-0812">Transmembrane</keyword>
<dbReference type="PANTHER" id="PTHR35307:SF3">
    <property type="entry name" value="DUF4220 DOMAIN-CONTAINING PROTEIN"/>
    <property type="match status" value="1"/>
</dbReference>
<keyword evidence="1" id="KW-0472">Membrane</keyword>
<keyword evidence="1" id="KW-1133">Transmembrane helix</keyword>
<evidence type="ECO:0000313" key="2">
    <source>
        <dbReference type="EMBL" id="KAK9082766.1"/>
    </source>
</evidence>
<evidence type="ECO:0000313" key="3">
    <source>
        <dbReference type="Proteomes" id="UP001419268"/>
    </source>
</evidence>
<dbReference type="Proteomes" id="UP001419268">
    <property type="component" value="Unassembled WGS sequence"/>
</dbReference>
<gene>
    <name evidence="2" type="ORF">Scep_029237</name>
</gene>
<dbReference type="PANTHER" id="PTHR35307">
    <property type="entry name" value="PROTEIN, PUTATIVE-RELATED"/>
    <property type="match status" value="1"/>
</dbReference>
<organism evidence="2 3">
    <name type="scientific">Stephania cephalantha</name>
    <dbReference type="NCBI Taxonomy" id="152367"/>
    <lineage>
        <taxon>Eukaryota</taxon>
        <taxon>Viridiplantae</taxon>
        <taxon>Streptophyta</taxon>
        <taxon>Embryophyta</taxon>
        <taxon>Tracheophyta</taxon>
        <taxon>Spermatophyta</taxon>
        <taxon>Magnoliopsida</taxon>
        <taxon>Ranunculales</taxon>
        <taxon>Menispermaceae</taxon>
        <taxon>Menispermoideae</taxon>
        <taxon>Cissampelideae</taxon>
        <taxon>Stephania</taxon>
    </lineage>
</organism>
<comment type="caution">
    <text evidence="2">The sequence shown here is derived from an EMBL/GenBank/DDBJ whole genome shotgun (WGS) entry which is preliminary data.</text>
</comment>